<dbReference type="Pfam" id="PF00436">
    <property type="entry name" value="SSB"/>
    <property type="match status" value="1"/>
</dbReference>
<dbReference type="InterPro" id="IPR000424">
    <property type="entry name" value="Primosome_PriB/ssb"/>
</dbReference>
<dbReference type="GO" id="GO:0003697">
    <property type="term" value="F:single-stranded DNA binding"/>
    <property type="evidence" value="ECO:0007669"/>
    <property type="project" value="UniProtKB-UniRule"/>
</dbReference>
<sequence length="111" mass="12407">MSTLRNTVQLIGHVGNDPEIVNLESGKKLAKFSVATNENYRNAKGEKITDTQWHNIVAWGKTAELVENYVPKGKEVGIEGKLTTRSYEDKDGNKRYITEVVCNELLLLGSK</sequence>
<dbReference type="CDD" id="cd04496">
    <property type="entry name" value="SSB_OBF"/>
    <property type="match status" value="1"/>
</dbReference>
<keyword evidence="1 2" id="KW-0238">DNA-binding</keyword>
<dbReference type="HAMAP" id="MF_00984">
    <property type="entry name" value="SSB"/>
    <property type="match status" value="1"/>
</dbReference>
<accession>A0A2R3Z447</accession>
<comment type="caution">
    <text evidence="2">Lacks conserved residue(s) required for the propagation of feature annotation.</text>
</comment>
<proteinExistence type="inferred from homology"/>
<dbReference type="SUPFAM" id="SSF50249">
    <property type="entry name" value="Nucleic acid-binding proteins"/>
    <property type="match status" value="1"/>
</dbReference>
<dbReference type="GO" id="GO:0009295">
    <property type="term" value="C:nucleoid"/>
    <property type="evidence" value="ECO:0007669"/>
    <property type="project" value="TreeGrafter"/>
</dbReference>
<dbReference type="OrthoDB" id="9809878at2"/>
<dbReference type="NCBIfam" id="TIGR00621">
    <property type="entry name" value="ssb"/>
    <property type="match status" value="1"/>
</dbReference>
<name>A0A2R3Z447_9FLAO</name>
<dbReference type="PIRSF" id="PIRSF002070">
    <property type="entry name" value="SSB"/>
    <property type="match status" value="1"/>
</dbReference>
<dbReference type="Proteomes" id="UP000241507">
    <property type="component" value="Chromosome"/>
</dbReference>
<organism evidence="4 5">
    <name type="scientific">Christiangramia fulva</name>
    <dbReference type="NCBI Taxonomy" id="2126553"/>
    <lineage>
        <taxon>Bacteria</taxon>
        <taxon>Pseudomonadati</taxon>
        <taxon>Bacteroidota</taxon>
        <taxon>Flavobacteriia</taxon>
        <taxon>Flavobacteriales</taxon>
        <taxon>Flavobacteriaceae</taxon>
        <taxon>Christiangramia</taxon>
    </lineage>
</organism>
<evidence type="ECO:0000256" key="3">
    <source>
        <dbReference type="PIRNR" id="PIRNR002070"/>
    </source>
</evidence>
<protein>
    <recommendedName>
        <fullName evidence="2 3">Single-stranded DNA-binding protein</fullName>
        <shortName evidence="2">SSB</shortName>
    </recommendedName>
</protein>
<evidence type="ECO:0000256" key="1">
    <source>
        <dbReference type="ARBA" id="ARBA00023125"/>
    </source>
</evidence>
<evidence type="ECO:0000313" key="5">
    <source>
        <dbReference type="Proteomes" id="UP000241507"/>
    </source>
</evidence>
<reference evidence="5" key="1">
    <citation type="submission" date="2018-03" db="EMBL/GenBank/DDBJ databases">
        <title>Gramella fulva sp. nov., isolated from a dry surface of tidal flat.</title>
        <authorList>
            <person name="Hwang S.H."/>
            <person name="Hwang W.M."/>
            <person name="Kang K."/>
            <person name="Ahn T.-Y."/>
        </authorList>
    </citation>
    <scope>NUCLEOTIDE SEQUENCE [LARGE SCALE GENOMIC DNA]</scope>
    <source>
        <strain evidence="5">SH35</strain>
    </source>
</reference>
<dbReference type="GO" id="GO:0006260">
    <property type="term" value="P:DNA replication"/>
    <property type="evidence" value="ECO:0007669"/>
    <property type="project" value="InterPro"/>
</dbReference>
<dbReference type="RefSeq" id="WP_107011786.1">
    <property type="nucleotide sequence ID" value="NZ_CP028136.1"/>
</dbReference>
<dbReference type="KEGG" id="grs:C7S20_06830"/>
<dbReference type="PANTHER" id="PTHR10302:SF0">
    <property type="entry name" value="SINGLE-STRANDED DNA-BINDING PROTEIN, MITOCHONDRIAL"/>
    <property type="match status" value="1"/>
</dbReference>
<dbReference type="AlphaFoldDB" id="A0A2R3Z447"/>
<dbReference type="PROSITE" id="PS50935">
    <property type="entry name" value="SSB"/>
    <property type="match status" value="1"/>
</dbReference>
<keyword evidence="5" id="KW-1185">Reference proteome</keyword>
<gene>
    <name evidence="4" type="ORF">C7S20_06830</name>
</gene>
<dbReference type="InterPro" id="IPR012340">
    <property type="entry name" value="NA-bd_OB-fold"/>
</dbReference>
<evidence type="ECO:0000256" key="2">
    <source>
        <dbReference type="HAMAP-Rule" id="MF_00984"/>
    </source>
</evidence>
<comment type="subunit">
    <text evidence="2">Homotetramer.</text>
</comment>
<evidence type="ECO:0000313" key="4">
    <source>
        <dbReference type="EMBL" id="AVR45008.1"/>
    </source>
</evidence>
<dbReference type="InterPro" id="IPR011344">
    <property type="entry name" value="ssDNA-bd"/>
</dbReference>
<dbReference type="PANTHER" id="PTHR10302">
    <property type="entry name" value="SINGLE-STRANDED DNA-BINDING PROTEIN"/>
    <property type="match status" value="1"/>
</dbReference>
<dbReference type="Gene3D" id="2.40.50.140">
    <property type="entry name" value="Nucleic acid-binding proteins"/>
    <property type="match status" value="1"/>
</dbReference>
<dbReference type="EMBL" id="CP028136">
    <property type="protein sequence ID" value="AVR45008.1"/>
    <property type="molecule type" value="Genomic_DNA"/>
</dbReference>